<evidence type="ECO:0000256" key="5">
    <source>
        <dbReference type="ARBA" id="ARBA00023002"/>
    </source>
</evidence>
<dbReference type="EMBL" id="JBAHYK010002292">
    <property type="protein sequence ID" value="KAL0565374.1"/>
    <property type="molecule type" value="Genomic_DNA"/>
</dbReference>
<feature type="transmembrane region" description="Helical" evidence="8">
    <location>
        <begin position="39"/>
        <end position="58"/>
    </location>
</feature>
<sequence length="383" mass="43456">MPTSFLSLLEDLGFFHVELEANHTGRFSDQLPDTGPYSVIYGVFISVFSATAILYIVWKRKQAKLPYPPGPAPRWLIGNLFDIPKSKPWKTYRKWSRMYDGDLVHFQVKSQHVVVINTKELSDRMLDKRAGVYSDRPYVAMVEMRVATFFILLSTHQFFAVGLVGSHSTPVDIQGALIGHKDRNSLIRLVAFLRYTDTWRKHRRLYQQGFRSRSALEYLPIQSSKNAEFISNLREDPAGFLEHIGTLSAATILATIYGYDASPTSDHLAKLVEDCNKFAETEFQSPATAIVNMFPSLRHLPLWLPIFRFQRAAVKSRRMIQLLLDVPFEYVRSDMSFGAGKPSLMAKLLEENDMNGGDKEQEYVIKAVCATSYGGMPPGSIID</sequence>
<accession>A0ABR3ER68</accession>
<organism evidence="9 10">
    <name type="scientific">Marasmius crinis-equi</name>
    <dbReference type="NCBI Taxonomy" id="585013"/>
    <lineage>
        <taxon>Eukaryota</taxon>
        <taxon>Fungi</taxon>
        <taxon>Dikarya</taxon>
        <taxon>Basidiomycota</taxon>
        <taxon>Agaricomycotina</taxon>
        <taxon>Agaricomycetes</taxon>
        <taxon>Agaricomycetidae</taxon>
        <taxon>Agaricales</taxon>
        <taxon>Marasmiineae</taxon>
        <taxon>Marasmiaceae</taxon>
        <taxon>Marasmius</taxon>
    </lineage>
</organism>
<keyword evidence="7" id="KW-0503">Monooxygenase</keyword>
<dbReference type="InterPro" id="IPR050364">
    <property type="entry name" value="Cytochrome_P450_fung"/>
</dbReference>
<evidence type="ECO:0000256" key="1">
    <source>
        <dbReference type="ARBA" id="ARBA00001971"/>
    </source>
</evidence>
<dbReference type="Proteomes" id="UP001465976">
    <property type="component" value="Unassembled WGS sequence"/>
</dbReference>
<name>A0ABR3ER68_9AGAR</name>
<keyword evidence="4" id="KW-0479">Metal-binding</keyword>
<dbReference type="InterPro" id="IPR036396">
    <property type="entry name" value="Cyt_P450_sf"/>
</dbReference>
<evidence type="ECO:0000256" key="4">
    <source>
        <dbReference type="ARBA" id="ARBA00022723"/>
    </source>
</evidence>
<keyword evidence="8" id="KW-0472">Membrane</keyword>
<gene>
    <name evidence="9" type="ORF">V5O48_016652</name>
</gene>
<dbReference type="InterPro" id="IPR001128">
    <property type="entry name" value="Cyt_P450"/>
</dbReference>
<evidence type="ECO:0000313" key="10">
    <source>
        <dbReference type="Proteomes" id="UP001465976"/>
    </source>
</evidence>
<evidence type="ECO:0000256" key="2">
    <source>
        <dbReference type="ARBA" id="ARBA00010617"/>
    </source>
</evidence>
<keyword evidence="3" id="KW-0349">Heme</keyword>
<reference evidence="9 10" key="1">
    <citation type="submission" date="2024-02" db="EMBL/GenBank/DDBJ databases">
        <title>A draft genome for the cacao thread blight pathogen Marasmius crinis-equi.</title>
        <authorList>
            <person name="Cohen S.P."/>
            <person name="Baruah I.K."/>
            <person name="Amoako-Attah I."/>
            <person name="Bukari Y."/>
            <person name="Meinhardt L.W."/>
            <person name="Bailey B.A."/>
        </authorList>
    </citation>
    <scope>NUCLEOTIDE SEQUENCE [LARGE SCALE GENOMIC DNA]</scope>
    <source>
        <strain evidence="9 10">GH-76</strain>
    </source>
</reference>
<comment type="caution">
    <text evidence="9">The sequence shown here is derived from an EMBL/GenBank/DDBJ whole genome shotgun (WGS) entry which is preliminary data.</text>
</comment>
<comment type="cofactor">
    <cofactor evidence="1">
        <name>heme</name>
        <dbReference type="ChEBI" id="CHEBI:30413"/>
    </cofactor>
</comment>
<feature type="transmembrane region" description="Helical" evidence="8">
    <location>
        <begin position="146"/>
        <end position="165"/>
    </location>
</feature>
<keyword evidence="5" id="KW-0560">Oxidoreductase</keyword>
<protein>
    <recommendedName>
        <fullName evidence="11">Cytochrome P450</fullName>
    </recommendedName>
</protein>
<evidence type="ECO:0000256" key="6">
    <source>
        <dbReference type="ARBA" id="ARBA00023004"/>
    </source>
</evidence>
<dbReference type="PANTHER" id="PTHR46300:SF7">
    <property type="entry name" value="P450, PUTATIVE (EUROFUNG)-RELATED"/>
    <property type="match status" value="1"/>
</dbReference>
<keyword evidence="6" id="KW-0408">Iron</keyword>
<evidence type="ECO:0000313" key="9">
    <source>
        <dbReference type="EMBL" id="KAL0565374.1"/>
    </source>
</evidence>
<keyword evidence="8" id="KW-0812">Transmembrane</keyword>
<comment type="similarity">
    <text evidence="2">Belongs to the cytochrome P450 family.</text>
</comment>
<dbReference type="Gene3D" id="1.10.630.10">
    <property type="entry name" value="Cytochrome P450"/>
    <property type="match status" value="1"/>
</dbReference>
<evidence type="ECO:0000256" key="7">
    <source>
        <dbReference type="ARBA" id="ARBA00023033"/>
    </source>
</evidence>
<dbReference type="SUPFAM" id="SSF48264">
    <property type="entry name" value="Cytochrome P450"/>
    <property type="match status" value="1"/>
</dbReference>
<evidence type="ECO:0000256" key="8">
    <source>
        <dbReference type="SAM" id="Phobius"/>
    </source>
</evidence>
<evidence type="ECO:0000256" key="3">
    <source>
        <dbReference type="ARBA" id="ARBA00022617"/>
    </source>
</evidence>
<evidence type="ECO:0008006" key="11">
    <source>
        <dbReference type="Google" id="ProtNLM"/>
    </source>
</evidence>
<keyword evidence="10" id="KW-1185">Reference proteome</keyword>
<keyword evidence="8" id="KW-1133">Transmembrane helix</keyword>
<dbReference type="PANTHER" id="PTHR46300">
    <property type="entry name" value="P450, PUTATIVE (EUROFUNG)-RELATED-RELATED"/>
    <property type="match status" value="1"/>
</dbReference>
<dbReference type="Pfam" id="PF00067">
    <property type="entry name" value="p450"/>
    <property type="match status" value="2"/>
</dbReference>
<proteinExistence type="inferred from homology"/>